<feature type="transmembrane region" description="Helical" evidence="13">
    <location>
        <begin position="794"/>
        <end position="814"/>
    </location>
</feature>
<dbReference type="Pfam" id="PF01094">
    <property type="entry name" value="ANF_receptor"/>
    <property type="match status" value="1"/>
</dbReference>
<evidence type="ECO:0000256" key="4">
    <source>
        <dbReference type="ARBA" id="ARBA00022729"/>
    </source>
</evidence>
<evidence type="ECO:0000256" key="11">
    <source>
        <dbReference type="ARBA" id="ARBA00038492"/>
    </source>
</evidence>
<feature type="transmembrane region" description="Helical" evidence="13">
    <location>
        <begin position="599"/>
        <end position="625"/>
    </location>
</feature>
<dbReference type="PRINTS" id="PR00592">
    <property type="entry name" value="CASENSINGR"/>
</dbReference>
<dbReference type="GO" id="GO:0033041">
    <property type="term" value="F:sweet taste receptor activity"/>
    <property type="evidence" value="ECO:0007669"/>
    <property type="project" value="Ensembl"/>
</dbReference>
<evidence type="ECO:0000256" key="12">
    <source>
        <dbReference type="ARBA" id="ARBA00040705"/>
    </source>
</evidence>
<evidence type="ECO:0000256" key="5">
    <source>
        <dbReference type="ARBA" id="ARBA00022989"/>
    </source>
</evidence>
<evidence type="ECO:0000256" key="13">
    <source>
        <dbReference type="SAM" id="Phobius"/>
    </source>
</evidence>
<dbReference type="InterPro" id="IPR028082">
    <property type="entry name" value="Peripla_BP_I"/>
</dbReference>
<feature type="transmembrane region" description="Helical" evidence="13">
    <location>
        <begin position="826"/>
        <end position="849"/>
    </location>
</feature>
<dbReference type="Proteomes" id="UP000694425">
    <property type="component" value="Unplaced"/>
</dbReference>
<sequence>MRQPRGCEAYPGHSGAGECYLSVLVSPKPPPRSMSLSTFWICPHLDILGLGWKGRCEASWTGCREKKDLRGLRPVQGAVLSLSSGWDRRRIRVGQHTLGHPRVRPKQGPVLGPLRHLQACCLGLSCTDHSTVWCPQRQVTVKAAVCTRVHTGMREPHTASVNCASSVYSTHTRACLSTHAAWSLPTGRAASLSLQVSYGASTDRLSNRETFPSFFRTVPSDRAQAEAMVELLVELGWSWVAAAGSDDEYGRQGLSLFSSLANARGICIAHEGLVPLPPAGSLRPGSVQDLLRQVNQSRAQVLVLFSSARAARALLGDSIRRRLSPKVWVASEAWLTSDLVMTLPGLATVGTVLGFLQQGAPMPEFPSYVRSRLALAADPAFCASLDAEQPGLEEHVVGPRCPQCDHITLEDVSAGLLHHQTFAAYAAVYGVAQALHNTLLCTASGCPPREPVQPWQLLENMYNMTFHARGLALQFDASGNVNMDYDLKLWVWQDPTPELRTVGVFNGRLKLWHSQLSWHTPGNQPPVSQCSRQCREGQVRRVKGFHSCCYDCVDCKAGSYQRSPDDLLCTQCEQDQWSPDRSTRCFPRRPTFLAWGEPAVLVLLILLGLALGLVLAALGLFIWHWDSPLVQASGGPWACFGLACLGLVCLSVLLFPGRPGPASCLAQQPLLHIPLTGCLSTLFLQAAQIFVRSELPPSWAEPLRGRLQGPWAWLVVLPPLLAEAALCTWCLVIFPPEVVTDWWVLPTEALVHCRVRSWVSFGLVHATNAVLAFLCFLGTFLVQSQPGHYNGARGLTFAMLTYFITWISFVPLFANVHVAYQPTVQMGAILLCALGILATFHLPKCYLLLWRPELNTPAFFLGDDAGVQCSSSTGGQETRGKNK</sequence>
<evidence type="ECO:0000256" key="7">
    <source>
        <dbReference type="ARBA" id="ARBA00023136"/>
    </source>
</evidence>
<dbReference type="GO" id="GO:1903767">
    <property type="term" value="C:sweet taste receptor complex"/>
    <property type="evidence" value="ECO:0007669"/>
    <property type="project" value="Ensembl"/>
</dbReference>
<dbReference type="AlphaFoldDB" id="A0A8C7AKI0"/>
<feature type="transmembrane region" description="Helical" evidence="13">
    <location>
        <begin position="755"/>
        <end position="782"/>
    </location>
</feature>
<dbReference type="PRINTS" id="PR00248">
    <property type="entry name" value="GPCRMGR"/>
</dbReference>
<comment type="similarity">
    <text evidence="11">Belongs to the G-protein coupled receptor 3 family. TAS1R subfamily.</text>
</comment>
<accession>A0A8C7AKI0</accession>
<evidence type="ECO:0000256" key="6">
    <source>
        <dbReference type="ARBA" id="ARBA00023040"/>
    </source>
</evidence>
<dbReference type="Gene3D" id="3.40.50.2300">
    <property type="match status" value="2"/>
</dbReference>
<feature type="transmembrane region" description="Helical" evidence="13">
    <location>
        <begin position="711"/>
        <end position="735"/>
    </location>
</feature>
<dbReference type="PANTHER" id="PTHR24061">
    <property type="entry name" value="CALCIUM-SENSING RECEPTOR-RELATED"/>
    <property type="match status" value="1"/>
</dbReference>
<keyword evidence="2" id="KW-1003">Cell membrane</keyword>
<dbReference type="InterPro" id="IPR001828">
    <property type="entry name" value="ANF_lig-bd_rcpt"/>
</dbReference>
<keyword evidence="5 13" id="KW-1133">Transmembrane helix</keyword>
<dbReference type="InterPro" id="IPR038550">
    <property type="entry name" value="GPCR_3_9-Cys_sf"/>
</dbReference>
<dbReference type="Pfam" id="PF07562">
    <property type="entry name" value="NCD3G"/>
    <property type="match status" value="1"/>
</dbReference>
<feature type="transmembrane region" description="Helical" evidence="13">
    <location>
        <begin position="669"/>
        <end position="691"/>
    </location>
</feature>
<evidence type="ECO:0000256" key="10">
    <source>
        <dbReference type="ARBA" id="ARBA00023224"/>
    </source>
</evidence>
<evidence type="ECO:0000256" key="8">
    <source>
        <dbReference type="ARBA" id="ARBA00023170"/>
    </source>
</evidence>
<dbReference type="Pfam" id="PF00003">
    <property type="entry name" value="7tm_3"/>
    <property type="match status" value="1"/>
</dbReference>
<keyword evidence="7 13" id="KW-0472">Membrane</keyword>
<keyword evidence="16" id="KW-1185">Reference proteome</keyword>
<dbReference type="InterPro" id="IPR011500">
    <property type="entry name" value="GPCR_3_9-Cys_dom"/>
</dbReference>
<keyword evidence="4" id="KW-0732">Signal</keyword>
<dbReference type="GO" id="GO:0004930">
    <property type="term" value="F:G protein-coupled receptor activity"/>
    <property type="evidence" value="ECO:0007669"/>
    <property type="project" value="UniProtKB-KW"/>
</dbReference>
<dbReference type="FunFam" id="3.40.50.2300:FF:000016">
    <property type="entry name" value="Taste 1 receptor member 2"/>
    <property type="match status" value="1"/>
</dbReference>
<reference evidence="15" key="1">
    <citation type="submission" date="2025-08" db="UniProtKB">
        <authorList>
            <consortium name="Ensembl"/>
        </authorList>
    </citation>
    <scope>IDENTIFICATION</scope>
</reference>
<evidence type="ECO:0000313" key="15">
    <source>
        <dbReference type="Ensembl" id="ENSNVIP00000008234.1"/>
    </source>
</evidence>
<evidence type="ECO:0000256" key="2">
    <source>
        <dbReference type="ARBA" id="ARBA00022475"/>
    </source>
</evidence>
<evidence type="ECO:0000313" key="16">
    <source>
        <dbReference type="Proteomes" id="UP000694425"/>
    </source>
</evidence>
<dbReference type="Ensembl" id="ENSNVIT00000009639.1">
    <property type="protein sequence ID" value="ENSNVIP00000008234.1"/>
    <property type="gene ID" value="ENSNVIG00000006534.1"/>
</dbReference>
<dbReference type="FunFam" id="2.10.50.30:FF:000004">
    <property type="entry name" value="Taste receptor type 1 member 3-like protein"/>
    <property type="match status" value="1"/>
</dbReference>
<dbReference type="PROSITE" id="PS50259">
    <property type="entry name" value="G_PROTEIN_RECEP_F3_4"/>
    <property type="match status" value="1"/>
</dbReference>
<dbReference type="InterPro" id="IPR000337">
    <property type="entry name" value="GPCR_3"/>
</dbReference>
<dbReference type="PANTHER" id="PTHR24061:SF435">
    <property type="entry name" value="TASTE RECEPTOR TYPE 1 MEMBER 3"/>
    <property type="match status" value="1"/>
</dbReference>
<comment type="subcellular location">
    <subcellularLocation>
        <location evidence="1">Cell membrane</location>
        <topology evidence="1">Multi-pass membrane protein</topology>
    </subcellularLocation>
</comment>
<dbReference type="InterPro" id="IPR000068">
    <property type="entry name" value="GPCR_3_Ca_sens_rcpt-rel"/>
</dbReference>
<keyword evidence="6" id="KW-0297">G-protein coupled receptor</keyword>
<evidence type="ECO:0000256" key="1">
    <source>
        <dbReference type="ARBA" id="ARBA00004651"/>
    </source>
</evidence>
<keyword evidence="8" id="KW-0675">Receptor</keyword>
<dbReference type="GO" id="GO:0050917">
    <property type="term" value="P:sensory perception of umami taste"/>
    <property type="evidence" value="ECO:0007669"/>
    <property type="project" value="Ensembl"/>
</dbReference>
<feature type="transmembrane region" description="Helical" evidence="13">
    <location>
        <begin position="637"/>
        <end position="657"/>
    </location>
</feature>
<evidence type="ECO:0000259" key="14">
    <source>
        <dbReference type="PROSITE" id="PS50259"/>
    </source>
</evidence>
<dbReference type="SUPFAM" id="SSF53822">
    <property type="entry name" value="Periplasmic binding protein-like I"/>
    <property type="match status" value="1"/>
</dbReference>
<organism evidence="15 16">
    <name type="scientific">Neovison vison</name>
    <name type="common">American mink</name>
    <name type="synonym">Mustela vison</name>
    <dbReference type="NCBI Taxonomy" id="452646"/>
    <lineage>
        <taxon>Eukaryota</taxon>
        <taxon>Metazoa</taxon>
        <taxon>Chordata</taxon>
        <taxon>Craniata</taxon>
        <taxon>Vertebrata</taxon>
        <taxon>Euteleostomi</taxon>
        <taxon>Mammalia</taxon>
        <taxon>Eutheria</taxon>
        <taxon>Laurasiatheria</taxon>
        <taxon>Carnivora</taxon>
        <taxon>Caniformia</taxon>
        <taxon>Musteloidea</taxon>
        <taxon>Mustelidae</taxon>
        <taxon>Mustelinae</taxon>
        <taxon>Neogale</taxon>
    </lineage>
</organism>
<keyword evidence="10" id="KW-0807">Transducer</keyword>
<dbReference type="InterPro" id="IPR017978">
    <property type="entry name" value="GPCR_3_C"/>
</dbReference>
<evidence type="ECO:0000256" key="3">
    <source>
        <dbReference type="ARBA" id="ARBA00022692"/>
    </source>
</evidence>
<dbReference type="Gene3D" id="2.10.50.30">
    <property type="entry name" value="GPCR, family 3, nine cysteines domain"/>
    <property type="match status" value="1"/>
</dbReference>
<evidence type="ECO:0000256" key="9">
    <source>
        <dbReference type="ARBA" id="ARBA00023180"/>
    </source>
</evidence>
<name>A0A8C7AKI0_NEOVI</name>
<dbReference type="GO" id="GO:0005886">
    <property type="term" value="C:plasma membrane"/>
    <property type="evidence" value="ECO:0007669"/>
    <property type="project" value="UniProtKB-SubCell"/>
</dbReference>
<dbReference type="GO" id="GO:0005794">
    <property type="term" value="C:Golgi apparatus"/>
    <property type="evidence" value="ECO:0007669"/>
    <property type="project" value="Ensembl"/>
</dbReference>
<keyword evidence="3 13" id="KW-0812">Transmembrane</keyword>
<dbReference type="GeneTree" id="ENSGT00940000160679"/>
<reference evidence="15" key="2">
    <citation type="submission" date="2025-09" db="UniProtKB">
        <authorList>
            <consortium name="Ensembl"/>
        </authorList>
    </citation>
    <scope>IDENTIFICATION</scope>
</reference>
<protein>
    <recommendedName>
        <fullName evidence="12">Taste receptor type 1 member 3</fullName>
    </recommendedName>
</protein>
<proteinExistence type="inferred from homology"/>
<feature type="domain" description="G-protein coupled receptors family 3 profile" evidence="14">
    <location>
        <begin position="599"/>
        <end position="856"/>
    </location>
</feature>
<keyword evidence="9" id="KW-0325">Glycoprotein</keyword>